<sequence>MNKRLIAIALVLVIAVSGVFAVTSYPSNVSARLLATAGPYFTHGFGSNFSSTIDVINAFAATPPAIDYRYATNVGGAKIRFSITDFAKAESSDVVKIKSITATTSTLSPISLTWDAGLAMYLLFDVASVSAFSSQTALITVNPARTANVGTADHRGSVSAITEAQTVEGAIPGDYIATMTFQITAT</sequence>
<dbReference type="EMBL" id="VSSQ01002973">
    <property type="protein sequence ID" value="MPM18384.1"/>
    <property type="molecule type" value="Genomic_DNA"/>
</dbReference>
<organism evidence="1">
    <name type="scientific">bioreactor metagenome</name>
    <dbReference type="NCBI Taxonomy" id="1076179"/>
    <lineage>
        <taxon>unclassified sequences</taxon>
        <taxon>metagenomes</taxon>
        <taxon>ecological metagenomes</taxon>
    </lineage>
</organism>
<comment type="caution">
    <text evidence="1">The sequence shown here is derived from an EMBL/GenBank/DDBJ whole genome shotgun (WGS) entry which is preliminary data.</text>
</comment>
<gene>
    <name evidence="1" type="ORF">SDC9_64793</name>
</gene>
<evidence type="ECO:0000313" key="1">
    <source>
        <dbReference type="EMBL" id="MPM18384.1"/>
    </source>
</evidence>
<reference evidence="1" key="1">
    <citation type="submission" date="2019-08" db="EMBL/GenBank/DDBJ databases">
        <authorList>
            <person name="Kucharzyk K."/>
            <person name="Murdoch R.W."/>
            <person name="Higgins S."/>
            <person name="Loffler F."/>
        </authorList>
    </citation>
    <scope>NUCLEOTIDE SEQUENCE</scope>
</reference>
<proteinExistence type="predicted"/>
<dbReference type="AlphaFoldDB" id="A0A644XWE7"/>
<accession>A0A644XWE7</accession>
<protein>
    <submittedName>
        <fullName evidence="1">Uncharacterized protein</fullName>
    </submittedName>
</protein>
<name>A0A644XWE7_9ZZZZ</name>